<comment type="caution">
    <text evidence="8">The sequence shown here is derived from an EMBL/GenBank/DDBJ whole genome shotgun (WGS) entry which is preliminary data.</text>
</comment>
<protein>
    <recommendedName>
        <fullName evidence="9">AMP-dependent synthetase/ligase domain-containing protein</fullName>
    </recommendedName>
</protein>
<evidence type="ECO:0000259" key="6">
    <source>
        <dbReference type="Pfam" id="PF00501"/>
    </source>
</evidence>
<dbReference type="InterPro" id="IPR000873">
    <property type="entry name" value="AMP-dep_synth/lig_dom"/>
</dbReference>
<name>A0A0F9VF16_9ZZZZ</name>
<evidence type="ECO:0000256" key="1">
    <source>
        <dbReference type="ARBA" id="ARBA00006432"/>
    </source>
</evidence>
<evidence type="ECO:0000256" key="3">
    <source>
        <dbReference type="ARBA" id="ARBA00022741"/>
    </source>
</evidence>
<evidence type="ECO:0000256" key="5">
    <source>
        <dbReference type="SAM" id="MobiDB-lite"/>
    </source>
</evidence>
<keyword evidence="2" id="KW-0436">Ligase</keyword>
<organism evidence="8">
    <name type="scientific">marine sediment metagenome</name>
    <dbReference type="NCBI Taxonomy" id="412755"/>
    <lineage>
        <taxon>unclassified sequences</taxon>
        <taxon>metagenomes</taxon>
        <taxon>ecological metagenomes</taxon>
    </lineage>
</organism>
<dbReference type="PANTHER" id="PTHR42921:SF1">
    <property type="entry name" value="ACETOACETYL-COA SYNTHETASE"/>
    <property type="match status" value="1"/>
</dbReference>
<dbReference type="InterPro" id="IPR032387">
    <property type="entry name" value="ACAS_N"/>
</dbReference>
<dbReference type="EMBL" id="LAZR01000025">
    <property type="protein sequence ID" value="KKO03741.1"/>
    <property type="molecule type" value="Genomic_DNA"/>
</dbReference>
<dbReference type="Pfam" id="PF16177">
    <property type="entry name" value="ACAS_N"/>
    <property type="match status" value="1"/>
</dbReference>
<comment type="similarity">
    <text evidence="1">Belongs to the ATP-dependent AMP-binding enzyme family.</text>
</comment>
<evidence type="ECO:0000256" key="4">
    <source>
        <dbReference type="ARBA" id="ARBA00022840"/>
    </source>
</evidence>
<keyword evidence="4" id="KW-0067">ATP-binding</keyword>
<dbReference type="SUPFAM" id="SSF56801">
    <property type="entry name" value="Acetyl-CoA synthetase-like"/>
    <property type="match status" value="1"/>
</dbReference>
<gene>
    <name evidence="8" type="ORF">LCGC14_0091680</name>
</gene>
<dbReference type="PROSITE" id="PS00455">
    <property type="entry name" value="AMP_BINDING"/>
    <property type="match status" value="1"/>
</dbReference>
<feature type="domain" description="AMP-dependent synthetase/ligase" evidence="6">
    <location>
        <begin position="95"/>
        <end position="427"/>
    </location>
</feature>
<dbReference type="PANTHER" id="PTHR42921">
    <property type="entry name" value="ACETOACETYL-COA SYNTHETASE"/>
    <property type="match status" value="1"/>
</dbReference>
<dbReference type="AlphaFoldDB" id="A0A0F9VF16"/>
<dbReference type="InterPro" id="IPR005914">
    <property type="entry name" value="Acac_CoA_synth"/>
</dbReference>
<evidence type="ECO:0000259" key="7">
    <source>
        <dbReference type="Pfam" id="PF16177"/>
    </source>
</evidence>
<proteinExistence type="inferred from homology"/>
<evidence type="ECO:0000256" key="2">
    <source>
        <dbReference type="ARBA" id="ARBA00022598"/>
    </source>
</evidence>
<dbReference type="NCBIfam" id="NF002937">
    <property type="entry name" value="PRK03584.1"/>
    <property type="match status" value="1"/>
</dbReference>
<dbReference type="InterPro" id="IPR045851">
    <property type="entry name" value="AMP-bd_C_sf"/>
</dbReference>
<evidence type="ECO:0008006" key="9">
    <source>
        <dbReference type="Google" id="ProtNLM"/>
    </source>
</evidence>
<dbReference type="Gene3D" id="3.30.300.30">
    <property type="match status" value="1"/>
</dbReference>
<evidence type="ECO:0000313" key="8">
    <source>
        <dbReference type="EMBL" id="KKO03741.1"/>
    </source>
</evidence>
<dbReference type="GO" id="GO:0006629">
    <property type="term" value="P:lipid metabolic process"/>
    <property type="evidence" value="ECO:0007669"/>
    <property type="project" value="InterPro"/>
</dbReference>
<dbReference type="InterPro" id="IPR020845">
    <property type="entry name" value="AMP-binding_CS"/>
</dbReference>
<dbReference type="GO" id="GO:0005524">
    <property type="term" value="F:ATP binding"/>
    <property type="evidence" value="ECO:0007669"/>
    <property type="project" value="UniProtKB-KW"/>
</dbReference>
<feature type="region of interest" description="Disordered" evidence="5">
    <location>
        <begin position="458"/>
        <end position="487"/>
    </location>
</feature>
<reference evidence="8" key="1">
    <citation type="journal article" date="2015" name="Nature">
        <title>Complex archaea that bridge the gap between prokaryotes and eukaryotes.</title>
        <authorList>
            <person name="Spang A."/>
            <person name="Saw J.H."/>
            <person name="Jorgensen S.L."/>
            <person name="Zaremba-Niedzwiedzka K."/>
            <person name="Martijn J."/>
            <person name="Lind A.E."/>
            <person name="van Eijk R."/>
            <person name="Schleper C."/>
            <person name="Guy L."/>
            <person name="Ettema T.J."/>
        </authorList>
    </citation>
    <scope>NUCLEOTIDE SEQUENCE</scope>
</reference>
<dbReference type="InterPro" id="IPR042099">
    <property type="entry name" value="ANL_N_sf"/>
</dbReference>
<accession>A0A0F9VF16</accession>
<sequence length="698" mass="76520">MNQPLWTPSAERVAATRMDAFRHAVNTQHGLQLTDYAELHAWSIEQRARFWQAIADYFAVGFHTQADKVLEEGPQMPDARWFPGATLNFAEHLLRRRDDHPALVAVSEDGRREQLSYRELAAHVAGLQRHLQALGVQPGDRVAALMPNTWQTIVGMLATASLGAIWSSCSPDFGTQGVIDRFGQIRPKVLIACSGYRYAGKQLDLSAKLVEILPQLDGLQQLILVPYGGITARSTEFESVVSTVNWDVACQPGGEPQFTSLPFAHPLYILYSSGTTGVPKCIVHGAGGTLLQHLKEHGLHTDLHPEDTLFYFTTCGWMMWNWLASGLALGATLVLYDGSPFHPAPERLIDLIDAENISIFGTSAKYLAALEKAGVEPNRSHHLSRLKTVLSTGSPLAHEGFDYVYRCFKADLCLSSISGGTDIVSCFALGNPTLPVWRGELQSKGLGMAVEVWDDEGQPISSSRSLKSVGEAGSARQKQAKKRNLRGVNEHSEPVFNAAMATQVGFRGPTKGELVCTHHFPSMPLGFWDDEDGSRFRAAYFERFPGVWAHGDYAEETAHGGLIIHGRSDAVLNPGGVRIGTAEIYRQVEKVEAVLESLAIGQQWHDDVRVVLFVRLRDGVLLDDDLSAEIRQVIRSNATPRHVPAKIIAVADIPRTLSGKIVELAVRNVVHGQPVKNTDALANPEALELFKNLPALAD</sequence>
<dbReference type="NCBIfam" id="TIGR01217">
    <property type="entry name" value="ac_ac_CoA_syn"/>
    <property type="match status" value="1"/>
</dbReference>
<feature type="domain" description="Acetyl-coenzyme A synthetase N-terminal" evidence="7">
    <location>
        <begin position="36"/>
        <end position="91"/>
    </location>
</feature>
<keyword evidence="3" id="KW-0547">Nucleotide-binding</keyword>
<dbReference type="Pfam" id="PF00501">
    <property type="entry name" value="AMP-binding"/>
    <property type="match status" value="1"/>
</dbReference>
<dbReference type="GO" id="GO:0030729">
    <property type="term" value="F:acetoacetate-CoA ligase activity"/>
    <property type="evidence" value="ECO:0007669"/>
    <property type="project" value="InterPro"/>
</dbReference>
<dbReference type="CDD" id="cd05943">
    <property type="entry name" value="AACS"/>
    <property type="match status" value="1"/>
</dbReference>
<dbReference type="Gene3D" id="3.40.50.12780">
    <property type="entry name" value="N-terminal domain of ligase-like"/>
    <property type="match status" value="2"/>
</dbReference>